<dbReference type="GO" id="GO:0005783">
    <property type="term" value="C:endoplasmic reticulum"/>
    <property type="evidence" value="ECO:0007669"/>
    <property type="project" value="UniProtKB-SubCell"/>
</dbReference>
<dbReference type="GO" id="GO:0008593">
    <property type="term" value="P:regulation of Notch signaling pathway"/>
    <property type="evidence" value="ECO:0007669"/>
    <property type="project" value="TreeGrafter"/>
</dbReference>
<keyword evidence="7" id="KW-0808">Transferase</keyword>
<evidence type="ECO:0000256" key="3">
    <source>
        <dbReference type="ARBA" id="ARBA00010626"/>
    </source>
</evidence>
<feature type="chain" id="PRO_5035799732" description="GDP-fucose protein O-fucosyltransferase 1" evidence="17">
    <location>
        <begin position="28"/>
        <end position="100"/>
    </location>
</feature>
<evidence type="ECO:0000256" key="14">
    <source>
        <dbReference type="ARBA" id="ARBA00033080"/>
    </source>
</evidence>
<keyword evidence="8" id="KW-0256">Endoplasmic reticulum</keyword>
<evidence type="ECO:0000313" key="18">
    <source>
        <dbReference type="EMBL" id="KAF7695996.1"/>
    </source>
</evidence>
<proteinExistence type="inferred from homology"/>
<keyword evidence="9" id="KW-0914">Notch signaling pathway</keyword>
<evidence type="ECO:0000313" key="19">
    <source>
        <dbReference type="Proteomes" id="UP000606274"/>
    </source>
</evidence>
<dbReference type="Gene3D" id="3.40.50.11340">
    <property type="match status" value="1"/>
</dbReference>
<comment type="caution">
    <text evidence="18">The sequence shown here is derived from an EMBL/GenBank/DDBJ whole genome shotgun (WGS) entry which is preliminary data.</text>
</comment>
<organism evidence="18 19">
    <name type="scientific">Silurus meridionalis</name>
    <name type="common">Southern catfish</name>
    <name type="synonym">Silurus soldatovi meridionalis</name>
    <dbReference type="NCBI Taxonomy" id="175797"/>
    <lineage>
        <taxon>Eukaryota</taxon>
        <taxon>Metazoa</taxon>
        <taxon>Chordata</taxon>
        <taxon>Craniata</taxon>
        <taxon>Vertebrata</taxon>
        <taxon>Euteleostomi</taxon>
        <taxon>Actinopterygii</taxon>
        <taxon>Neopterygii</taxon>
        <taxon>Teleostei</taxon>
        <taxon>Ostariophysi</taxon>
        <taxon>Siluriformes</taxon>
        <taxon>Siluridae</taxon>
        <taxon>Silurus</taxon>
    </lineage>
</organism>
<comment type="pathway">
    <text evidence="2">Protein modification; protein glycosylation.</text>
</comment>
<keyword evidence="11" id="KW-0325">Glycoprotein</keyword>
<dbReference type="AlphaFoldDB" id="A0A8T0AV88"/>
<keyword evidence="10" id="KW-1015">Disulfide bond</keyword>
<dbReference type="GO" id="GO:0007219">
    <property type="term" value="P:Notch signaling pathway"/>
    <property type="evidence" value="ECO:0007669"/>
    <property type="project" value="UniProtKB-KW"/>
</dbReference>
<gene>
    <name evidence="18" type="ORF">HF521_006090</name>
</gene>
<keyword evidence="19" id="KW-1185">Reference proteome</keyword>
<reference evidence="18" key="1">
    <citation type="submission" date="2020-08" db="EMBL/GenBank/DDBJ databases">
        <title>Chromosome-level assembly of Southern catfish (Silurus meridionalis) provides insights into visual adaptation to the nocturnal and benthic lifestyles.</title>
        <authorList>
            <person name="Zhang Y."/>
            <person name="Wang D."/>
            <person name="Peng Z."/>
        </authorList>
    </citation>
    <scope>NUCLEOTIDE SEQUENCE</scope>
    <source>
        <strain evidence="18">SWU-2019-XX</strain>
        <tissue evidence="18">Muscle</tissue>
    </source>
</reference>
<comment type="subcellular location">
    <subcellularLocation>
        <location evidence="1">Endoplasmic reticulum</location>
    </subcellularLocation>
</comment>
<evidence type="ECO:0000256" key="9">
    <source>
        <dbReference type="ARBA" id="ARBA00022976"/>
    </source>
</evidence>
<evidence type="ECO:0000256" key="16">
    <source>
        <dbReference type="ARBA" id="ARBA00048647"/>
    </source>
</evidence>
<evidence type="ECO:0000256" key="15">
    <source>
        <dbReference type="ARBA" id="ARBA00047273"/>
    </source>
</evidence>
<accession>A0A8T0AV88</accession>
<dbReference type="EMBL" id="JABFDY010000016">
    <property type="protein sequence ID" value="KAF7695996.1"/>
    <property type="molecule type" value="Genomic_DNA"/>
</dbReference>
<keyword evidence="12" id="KW-0294">Fucose metabolism</keyword>
<evidence type="ECO:0000256" key="12">
    <source>
        <dbReference type="ARBA" id="ARBA00023253"/>
    </source>
</evidence>
<evidence type="ECO:0000256" key="7">
    <source>
        <dbReference type="ARBA" id="ARBA00022679"/>
    </source>
</evidence>
<evidence type="ECO:0000256" key="2">
    <source>
        <dbReference type="ARBA" id="ARBA00004922"/>
    </source>
</evidence>
<dbReference type="GO" id="GO:0006004">
    <property type="term" value="P:fucose metabolic process"/>
    <property type="evidence" value="ECO:0007669"/>
    <property type="project" value="UniProtKB-KW"/>
</dbReference>
<evidence type="ECO:0000256" key="1">
    <source>
        <dbReference type="ARBA" id="ARBA00004240"/>
    </source>
</evidence>
<dbReference type="PANTHER" id="PTHR21420">
    <property type="entry name" value="GDP-FUCOSE PROTEIN O-FUCOSYLTRANSFERASE 1"/>
    <property type="match status" value="1"/>
</dbReference>
<dbReference type="GO" id="GO:0046922">
    <property type="term" value="F:peptide-O-fucosyltransferase activity"/>
    <property type="evidence" value="ECO:0007669"/>
    <property type="project" value="UniProtKB-EC"/>
</dbReference>
<dbReference type="InterPro" id="IPR039922">
    <property type="entry name" value="POFUT1"/>
</dbReference>
<keyword evidence="13" id="KW-0119">Carbohydrate metabolism</keyword>
<keyword evidence="17" id="KW-0732">Signal</keyword>
<comment type="catalytic activity">
    <reaction evidence="15">
        <text>L-threonyl-[protein] + GDP-beta-L-fucose = 3-O-(alpha-L-fucosyl)-L-threonyl-[protein] + GDP + H(+)</text>
        <dbReference type="Rhea" id="RHEA:70491"/>
        <dbReference type="Rhea" id="RHEA-COMP:11060"/>
        <dbReference type="Rhea" id="RHEA-COMP:17915"/>
        <dbReference type="ChEBI" id="CHEBI:15378"/>
        <dbReference type="ChEBI" id="CHEBI:30013"/>
        <dbReference type="ChEBI" id="CHEBI:57273"/>
        <dbReference type="ChEBI" id="CHEBI:58189"/>
        <dbReference type="ChEBI" id="CHEBI:189631"/>
        <dbReference type="EC" id="2.4.1.221"/>
    </reaction>
    <physiologicalReaction direction="left-to-right" evidence="15">
        <dbReference type="Rhea" id="RHEA:70492"/>
    </physiologicalReaction>
</comment>
<dbReference type="PANTHER" id="PTHR21420:SF3">
    <property type="entry name" value="GDP-FUCOSE PROTEIN O-FUCOSYLTRANSFERASE 1"/>
    <property type="match status" value="1"/>
</dbReference>
<evidence type="ECO:0000256" key="8">
    <source>
        <dbReference type="ARBA" id="ARBA00022824"/>
    </source>
</evidence>
<dbReference type="Pfam" id="PF10250">
    <property type="entry name" value="O-FucT"/>
    <property type="match status" value="1"/>
</dbReference>
<sequence>MAAKRNQLKLFCLSLILVTILPLKTFTDETDLSWDENGYIIYCPCMGRFGNQADHLLGSLAFAKMLNRTLVVPPWIIYRHHAPPTRTCMFPTVNIFSWSH</sequence>
<evidence type="ECO:0000256" key="17">
    <source>
        <dbReference type="SAM" id="SignalP"/>
    </source>
</evidence>
<evidence type="ECO:0000256" key="4">
    <source>
        <dbReference type="ARBA" id="ARBA00012196"/>
    </source>
</evidence>
<comment type="catalytic activity">
    <reaction evidence="16">
        <text>L-seryl-[protein] + GDP-beta-L-fucose = 3-O-(alpha-L-fucosyl)-L-seryl-[protein] + GDP + H(+)</text>
        <dbReference type="Rhea" id="RHEA:63644"/>
        <dbReference type="Rhea" id="RHEA-COMP:9863"/>
        <dbReference type="Rhea" id="RHEA-COMP:17914"/>
        <dbReference type="ChEBI" id="CHEBI:15378"/>
        <dbReference type="ChEBI" id="CHEBI:29999"/>
        <dbReference type="ChEBI" id="CHEBI:57273"/>
        <dbReference type="ChEBI" id="CHEBI:58189"/>
        <dbReference type="ChEBI" id="CHEBI:189632"/>
        <dbReference type="EC" id="2.4.1.221"/>
    </reaction>
    <physiologicalReaction direction="left-to-right" evidence="16">
        <dbReference type="Rhea" id="RHEA:63645"/>
    </physiologicalReaction>
</comment>
<evidence type="ECO:0000256" key="6">
    <source>
        <dbReference type="ARBA" id="ARBA00022676"/>
    </source>
</evidence>
<comment type="similarity">
    <text evidence="3">Belongs to the glycosyltransferase 65 family.</text>
</comment>
<dbReference type="EC" id="2.4.1.221" evidence="4"/>
<dbReference type="InterPro" id="IPR019378">
    <property type="entry name" value="GDP-Fuc_O-FucTrfase"/>
</dbReference>
<evidence type="ECO:0000256" key="5">
    <source>
        <dbReference type="ARBA" id="ARBA00021745"/>
    </source>
</evidence>
<evidence type="ECO:0000256" key="10">
    <source>
        <dbReference type="ARBA" id="ARBA00023157"/>
    </source>
</evidence>
<evidence type="ECO:0000256" key="13">
    <source>
        <dbReference type="ARBA" id="ARBA00023277"/>
    </source>
</evidence>
<feature type="signal peptide" evidence="17">
    <location>
        <begin position="1"/>
        <end position="27"/>
    </location>
</feature>
<dbReference type="Proteomes" id="UP000606274">
    <property type="component" value="Unassembled WGS sequence"/>
</dbReference>
<keyword evidence="6" id="KW-0328">Glycosyltransferase</keyword>
<protein>
    <recommendedName>
        <fullName evidence="5">GDP-fucose protein O-fucosyltransferase 1</fullName>
        <ecNumber evidence="4">2.4.1.221</ecNumber>
    </recommendedName>
    <alternativeName>
        <fullName evidence="14">Peptide-O-fucosyltransferase 1</fullName>
    </alternativeName>
</protein>
<name>A0A8T0AV88_SILME</name>
<evidence type="ECO:0000256" key="11">
    <source>
        <dbReference type="ARBA" id="ARBA00023180"/>
    </source>
</evidence>